<keyword evidence="2 10" id="KW-0813">Transport</keyword>
<dbReference type="PROSITE" id="PS52016">
    <property type="entry name" value="TONB_DEPENDENT_REC_3"/>
    <property type="match status" value="1"/>
</dbReference>
<evidence type="ECO:0000256" key="1">
    <source>
        <dbReference type="ARBA" id="ARBA00004571"/>
    </source>
</evidence>
<dbReference type="Pfam" id="PF13715">
    <property type="entry name" value="CarbopepD_reg_2"/>
    <property type="match status" value="1"/>
</dbReference>
<organism evidence="15 17">
    <name type="scientific">Polaribacter filamentus</name>
    <dbReference type="NCBI Taxonomy" id="53483"/>
    <lineage>
        <taxon>Bacteria</taxon>
        <taxon>Pseudomonadati</taxon>
        <taxon>Bacteroidota</taxon>
        <taxon>Flavobacteriia</taxon>
        <taxon>Flavobacteriales</taxon>
        <taxon>Flavobacteriaceae</taxon>
    </lineage>
</organism>
<feature type="chain" id="PRO_5044580263" description="TonB-dependent receptor" evidence="12">
    <location>
        <begin position="27"/>
        <end position="883"/>
    </location>
</feature>
<evidence type="ECO:0000256" key="9">
    <source>
        <dbReference type="ARBA" id="ARBA00023237"/>
    </source>
</evidence>
<keyword evidence="3 10" id="KW-1134">Transmembrane beta strand</keyword>
<evidence type="ECO:0008006" key="18">
    <source>
        <dbReference type="Google" id="ProtNLM"/>
    </source>
</evidence>
<dbReference type="Gene3D" id="2.170.130.10">
    <property type="entry name" value="TonB-dependent receptor, plug domain"/>
    <property type="match status" value="1"/>
</dbReference>
<evidence type="ECO:0000313" key="17">
    <source>
        <dbReference type="Proteomes" id="UP000239522"/>
    </source>
</evidence>
<accession>A0A2S7KUK2</accession>
<comment type="caution">
    <text evidence="15">The sequence shown here is derived from an EMBL/GenBank/DDBJ whole genome shotgun (WGS) entry which is preliminary data.</text>
</comment>
<dbReference type="AlphaFoldDB" id="A0A2S7KUK2"/>
<gene>
    <name evidence="16" type="ORF">BST83_01955</name>
    <name evidence="15" type="ORF">BST83_03210</name>
</gene>
<feature type="domain" description="TonB-dependent receptor-like beta-barrel" evidence="13">
    <location>
        <begin position="261"/>
        <end position="850"/>
    </location>
</feature>
<keyword evidence="7 10" id="KW-0472">Membrane</keyword>
<protein>
    <recommendedName>
        <fullName evidence="18">TonB-dependent receptor</fullName>
    </recommendedName>
</protein>
<dbReference type="EMBL" id="MQUA01000011">
    <property type="protein sequence ID" value="PQB08766.1"/>
    <property type="molecule type" value="Genomic_DNA"/>
</dbReference>
<evidence type="ECO:0000256" key="2">
    <source>
        <dbReference type="ARBA" id="ARBA00022448"/>
    </source>
</evidence>
<sequence length="883" mass="94583">MIKQLKKGIKITLTLLTFLITVQLSAQTVLSGKVIDSNDKSPLPGANILIIGGSEGASTDFDGNFTLKVTKQFPYTITVSFTGYDTKSIKVNKASDVSLIRLNEGISLDEIIVSASRKREKIQEAPAAVSVLSAKALAAYAVSNPVQALQNLTGVDVATYGIGESKINLRGKSTVFQSETLVIVDYRNISMPSLGQNKSGQNPVDAIDLERVEVIKGPGSALYGPGVEAGVVHFITKSPFKKQGLTLSMGLGNQSQFQTAFRYAEVSENKKLGFKFTGYHRTAEDFSFDDAESQARLESYGSFTSKIITSGVDGRTFEVKVPDLHTESYGVTGTLEYKPSDKTTITSLAGYSTTEGLFRTAQGDGYQTAPRGFAQVRMQSGGLFAQVFWSQQNAGENTWLYGPALTNFNNAEQLEGQVQYNWDVSQNLNLIVGSDYKTFDTDTKGTINGKYEDADEYSIIGAYAQGKYNATDKLDITAAARVDRFAALNHISFSPRVAAVYKASDNHTFRATFNQSTGAPLGINLFTDLPTGQGPAGSLIWLTGGAEAFTYNNGNAYSFITQSAVTSTDFPLRALYNMVAANFAGSPLAASVNAVGTQITGTTSATVFGTPIKRGPLVPSTSSQFEIGYSGSPTNKLKVTLDAYYNKRNNNISSTLLSSKFYGYATAGSDLAAAITAVNPGFANYVLPSGATVAQTFAGGINGVTLNASTGAPNPLGFMSSDQSPGNALDITYFNVESVDYVGVDLGLDYFMSDDVTLNGSISWLSNSYWDEVAISGSTQKVPFSLNVPEIMAKLAINYSPELGFNANAAVRYRGEFQSENGGAWTGTTEASTLVDLSFGYNFDKNIAFKLTSGNLFDSKYRPIANAPFIGRTILGQLTLHFD</sequence>
<dbReference type="GO" id="GO:0009279">
    <property type="term" value="C:cell outer membrane"/>
    <property type="evidence" value="ECO:0007669"/>
    <property type="project" value="UniProtKB-SubCell"/>
</dbReference>
<dbReference type="EMBL" id="MQUA01000013">
    <property type="protein sequence ID" value="PQB06297.1"/>
    <property type="molecule type" value="Genomic_DNA"/>
</dbReference>
<evidence type="ECO:0000256" key="7">
    <source>
        <dbReference type="ARBA" id="ARBA00023136"/>
    </source>
</evidence>
<evidence type="ECO:0000256" key="3">
    <source>
        <dbReference type="ARBA" id="ARBA00022452"/>
    </source>
</evidence>
<evidence type="ECO:0000256" key="4">
    <source>
        <dbReference type="ARBA" id="ARBA00022692"/>
    </source>
</evidence>
<dbReference type="SUPFAM" id="SSF56935">
    <property type="entry name" value="Porins"/>
    <property type="match status" value="1"/>
</dbReference>
<dbReference type="InterPro" id="IPR039426">
    <property type="entry name" value="TonB-dep_rcpt-like"/>
</dbReference>
<keyword evidence="5 12" id="KW-0732">Signal</keyword>
<reference evidence="15 17" key="1">
    <citation type="submission" date="2016-11" db="EMBL/GenBank/DDBJ databases">
        <title>Trade-off between light-utilization and light-protection in marine flavobacteria.</title>
        <authorList>
            <person name="Kumagai Y."/>
        </authorList>
    </citation>
    <scope>NUCLEOTIDE SEQUENCE [LARGE SCALE GENOMIC DNA]</scope>
    <source>
        <strain evidence="15 17">ATCC 700397</strain>
    </source>
</reference>
<dbReference type="RefSeq" id="WP_104808349.1">
    <property type="nucleotide sequence ID" value="NZ_MQUA01000011.1"/>
</dbReference>
<keyword evidence="9 10" id="KW-0998">Cell outer membrane</keyword>
<evidence type="ECO:0000256" key="10">
    <source>
        <dbReference type="PROSITE-ProRule" id="PRU01360"/>
    </source>
</evidence>
<evidence type="ECO:0000256" key="5">
    <source>
        <dbReference type="ARBA" id="ARBA00022729"/>
    </source>
</evidence>
<feature type="signal peptide" evidence="12">
    <location>
        <begin position="1"/>
        <end position="26"/>
    </location>
</feature>
<dbReference type="Pfam" id="PF07715">
    <property type="entry name" value="Plug"/>
    <property type="match status" value="1"/>
</dbReference>
<evidence type="ECO:0000259" key="13">
    <source>
        <dbReference type="Pfam" id="PF00593"/>
    </source>
</evidence>
<proteinExistence type="inferred from homology"/>
<evidence type="ECO:0000313" key="16">
    <source>
        <dbReference type="EMBL" id="PQB08766.1"/>
    </source>
</evidence>
<evidence type="ECO:0000256" key="6">
    <source>
        <dbReference type="ARBA" id="ARBA00023077"/>
    </source>
</evidence>
<feature type="domain" description="TonB-dependent receptor plug" evidence="14">
    <location>
        <begin position="122"/>
        <end position="231"/>
    </location>
</feature>
<dbReference type="InterPro" id="IPR036942">
    <property type="entry name" value="Beta-barrel_TonB_sf"/>
</dbReference>
<keyword evidence="4 10" id="KW-0812">Transmembrane</keyword>
<dbReference type="Gene3D" id="2.60.40.1120">
    <property type="entry name" value="Carboxypeptidase-like, regulatory domain"/>
    <property type="match status" value="1"/>
</dbReference>
<evidence type="ECO:0000256" key="8">
    <source>
        <dbReference type="ARBA" id="ARBA00023170"/>
    </source>
</evidence>
<dbReference type="PANTHER" id="PTHR30069">
    <property type="entry name" value="TONB-DEPENDENT OUTER MEMBRANE RECEPTOR"/>
    <property type="match status" value="1"/>
</dbReference>
<comment type="subcellular location">
    <subcellularLocation>
        <location evidence="1 10">Cell outer membrane</location>
        <topology evidence="1 10">Multi-pass membrane protein</topology>
    </subcellularLocation>
</comment>
<dbReference type="InterPro" id="IPR037066">
    <property type="entry name" value="Plug_dom_sf"/>
</dbReference>
<dbReference type="SUPFAM" id="SSF49464">
    <property type="entry name" value="Carboxypeptidase regulatory domain-like"/>
    <property type="match status" value="1"/>
</dbReference>
<dbReference type="OrthoDB" id="1109208at2"/>
<dbReference type="PANTHER" id="PTHR30069:SF29">
    <property type="entry name" value="HEMOGLOBIN AND HEMOGLOBIN-HAPTOGLOBIN-BINDING PROTEIN 1-RELATED"/>
    <property type="match status" value="1"/>
</dbReference>
<dbReference type="InterPro" id="IPR008969">
    <property type="entry name" value="CarboxyPept-like_regulatory"/>
</dbReference>
<dbReference type="GO" id="GO:0015344">
    <property type="term" value="F:siderophore uptake transmembrane transporter activity"/>
    <property type="evidence" value="ECO:0007669"/>
    <property type="project" value="TreeGrafter"/>
</dbReference>
<keyword evidence="17" id="KW-1185">Reference proteome</keyword>
<dbReference type="GO" id="GO:0044718">
    <property type="term" value="P:siderophore transmembrane transport"/>
    <property type="evidence" value="ECO:0007669"/>
    <property type="project" value="TreeGrafter"/>
</dbReference>
<keyword evidence="8" id="KW-0675">Receptor</keyword>
<evidence type="ECO:0000259" key="14">
    <source>
        <dbReference type="Pfam" id="PF07715"/>
    </source>
</evidence>
<dbReference type="InterPro" id="IPR000531">
    <property type="entry name" value="Beta-barrel_TonB"/>
</dbReference>
<evidence type="ECO:0000256" key="12">
    <source>
        <dbReference type="SAM" id="SignalP"/>
    </source>
</evidence>
<name>A0A2S7KUK2_9FLAO</name>
<dbReference type="Proteomes" id="UP000239522">
    <property type="component" value="Unassembled WGS sequence"/>
</dbReference>
<dbReference type="InterPro" id="IPR012910">
    <property type="entry name" value="Plug_dom"/>
</dbReference>
<evidence type="ECO:0000256" key="11">
    <source>
        <dbReference type="RuleBase" id="RU003357"/>
    </source>
</evidence>
<comment type="similarity">
    <text evidence="10 11">Belongs to the TonB-dependent receptor family.</text>
</comment>
<keyword evidence="6 11" id="KW-0798">TonB box</keyword>
<dbReference type="Gene3D" id="2.40.170.20">
    <property type="entry name" value="TonB-dependent receptor, beta-barrel domain"/>
    <property type="match status" value="1"/>
</dbReference>
<evidence type="ECO:0000313" key="15">
    <source>
        <dbReference type="EMBL" id="PQB06297.1"/>
    </source>
</evidence>
<dbReference type="Pfam" id="PF00593">
    <property type="entry name" value="TonB_dep_Rec_b-barrel"/>
    <property type="match status" value="1"/>
</dbReference>